<dbReference type="KEGG" id="dpp:DICPUDRAFT_147871"/>
<feature type="compositionally biased region" description="Low complexity" evidence="10">
    <location>
        <begin position="407"/>
        <end position="423"/>
    </location>
</feature>
<feature type="region of interest" description="Disordered" evidence="10">
    <location>
        <begin position="193"/>
        <end position="275"/>
    </location>
</feature>
<sequence>MMSTLHQVNDLSRVGEKPACCIGAARGHCTVHCPRIEDVLYSQRKGKTNKGAQRWRCKACGTKWTSKGIIQPPPVVPDTIVNSIGFGSGPEELTTIDQLRANTRPYKKNKILDQSMIPTTPFPSLFSGANISNSNSNSNSSPNGSPIPSPPSPVSFLHRTTNSFVPILPTTTSSSSNNNSVISNSISNSVINSLRQSQNSTSSLSSSTIQQQQQQQLSQSQQGINSSRSSSSSSLSQSQKNAQTLTTKPVVVGIPNNSNTNNMNNSSGSINNSPNSNLQILSNNISNMSNSINSPSNKNILYNGQPSPQSPTNNNSNNSISNINNINNISNISNINNINNINPQNLVNGIPRPSLSNSKQAIKQSSTNTNNNNSNNNNSNNNQQTVSPQPPLSPKSLKHYQMNKQMTSSSGSSGSNQSFTNQSPKNNITSTMIHSTYGQPTPPPTKAPVSSKAPAVYHNVRIPSPTIETYQQQHQYQQQQQQQQQQHHLQQNPSQPPTPQNNIYQSNNQSSTILSRHNDLLSPIDSQIWAPIQYSWVQTHYNPSSTLLESLKRLVNSIVVFSNEISVEFRLKLINFLNILGSPSSESQYNTPLSKTVLSCIDSTGFNITRHYQMLYQTISKHHSMMEDQFVPLTEVYFDENEINRFLVFSEQAQTIEENFEFILRELSNIRDSFIMKRENIEKNIVESSKMISYNHSNIGSSGSNLEQAKQDTARLLETLAPLESTLNGMETKFKAIQREIGMVQRVFSFFELLYNIHISYHQSIVEKHSKQLSTYIIDVMQQTLFNCDVLSVAYNRMKSSIYNNQNNDDDSLIDTSNPFINKLTDLINKYENIRSSSSLTTPNNSTQHQQQYNNSNNNSNNLQLYQPPKDKKVLAVYHTMCLEHRVPDDHPESPKRLQSVIKAINDFARQSDRLIIKDDPEDANDKWILTVHSPEYLKQLDELTEKLDSNEIRPLNVNNDGAQTGINQFNSNGSSNGDCEDGDTFISKSSLRAAKRSAGATLYAIDSVMKGNVSSAFVAARPPGHHAGRDGLTQGTSSQGFCLLNHVCIGAKYAQLKYNLEKIAIIDFDVHHGNGTEEILANDQGFFFLSIHMFEEGFYPGSGGSNSMAMNDDDNSISINPSSNVVNIPLDPKSSAHSFLKAFSAIIDKLNDYQPELILISCGFDAHLEDNLASLCLLEENYVEITRQLRKVADRWSKGRLVSILEGGYNINALRQCTIAHLSALVETD</sequence>
<keyword evidence="6" id="KW-0156">Chromatin regulator</keyword>
<dbReference type="InterPro" id="IPR023696">
    <property type="entry name" value="Ureohydrolase_dom_sf"/>
</dbReference>
<dbReference type="GO" id="GO:0141221">
    <property type="term" value="F:histone deacetylase activity, hydrolytic mechanism"/>
    <property type="evidence" value="ECO:0007669"/>
    <property type="project" value="UniProtKB-EC"/>
</dbReference>
<feature type="region of interest" description="Disordered" evidence="10">
    <location>
        <begin position="289"/>
        <end position="319"/>
    </location>
</feature>
<evidence type="ECO:0000256" key="1">
    <source>
        <dbReference type="ARBA" id="ARBA00004123"/>
    </source>
</evidence>
<evidence type="ECO:0000256" key="6">
    <source>
        <dbReference type="ARBA" id="ARBA00022853"/>
    </source>
</evidence>
<dbReference type="PRINTS" id="PR01270">
    <property type="entry name" value="HDASUPER"/>
</dbReference>
<dbReference type="GeneID" id="10510019"/>
<evidence type="ECO:0000256" key="5">
    <source>
        <dbReference type="ARBA" id="ARBA00022801"/>
    </source>
</evidence>
<evidence type="ECO:0000256" key="7">
    <source>
        <dbReference type="ARBA" id="ARBA00023015"/>
    </source>
</evidence>
<feature type="compositionally biased region" description="Low complexity" evidence="10">
    <location>
        <begin position="193"/>
        <end position="239"/>
    </location>
</feature>
<evidence type="ECO:0000256" key="10">
    <source>
        <dbReference type="SAM" id="MobiDB-lite"/>
    </source>
</evidence>
<feature type="domain" description="Histone deacetylase" evidence="11">
    <location>
        <begin position="891"/>
        <end position="1226"/>
    </location>
</feature>
<dbReference type="AlphaFoldDB" id="F0Z9M5"/>
<keyword evidence="9" id="KW-0539">Nucleus</keyword>
<feature type="compositionally biased region" description="Polar residues" evidence="10">
    <location>
        <begin position="302"/>
        <end position="312"/>
    </location>
</feature>
<dbReference type="GO" id="GO:0040029">
    <property type="term" value="P:epigenetic regulation of gene expression"/>
    <property type="evidence" value="ECO:0000318"/>
    <property type="project" value="GO_Central"/>
</dbReference>
<feature type="compositionally biased region" description="Low complexity" evidence="10">
    <location>
        <begin position="256"/>
        <end position="275"/>
    </location>
</feature>
<dbReference type="VEuPathDB" id="AmoebaDB:DICPUDRAFT_147871"/>
<dbReference type="InterPro" id="IPR037138">
    <property type="entry name" value="His_deacetylse_dom_sf"/>
</dbReference>
<feature type="compositionally biased region" description="Polar residues" evidence="10">
    <location>
        <begin position="354"/>
        <end position="363"/>
    </location>
</feature>
<feature type="region of interest" description="Disordered" evidence="10">
    <location>
        <begin position="469"/>
        <end position="506"/>
    </location>
</feature>
<dbReference type="EMBL" id="GL870959">
    <property type="protein sequence ID" value="EGC39350.1"/>
    <property type="molecule type" value="Genomic_DNA"/>
</dbReference>
<evidence type="ECO:0000256" key="8">
    <source>
        <dbReference type="ARBA" id="ARBA00023163"/>
    </source>
</evidence>
<dbReference type="PANTHER" id="PTHR10625:SF5">
    <property type="entry name" value="HISTONE DEACETYLASE"/>
    <property type="match status" value="1"/>
</dbReference>
<feature type="region of interest" description="Disordered" evidence="10">
    <location>
        <begin position="349"/>
        <end position="453"/>
    </location>
</feature>
<dbReference type="OrthoDB" id="424012at2759"/>
<dbReference type="InterPro" id="IPR023801">
    <property type="entry name" value="His_deacetylse_dom"/>
</dbReference>
<protein>
    <recommendedName>
        <fullName evidence="3">histone deacetylase</fullName>
        <ecNumber evidence="3">3.5.1.98</ecNumber>
    </recommendedName>
</protein>
<evidence type="ECO:0000256" key="3">
    <source>
        <dbReference type="ARBA" id="ARBA00012111"/>
    </source>
</evidence>
<evidence type="ECO:0000256" key="9">
    <source>
        <dbReference type="ARBA" id="ARBA00023242"/>
    </source>
</evidence>
<proteinExistence type="inferred from homology"/>
<dbReference type="PANTHER" id="PTHR10625">
    <property type="entry name" value="HISTONE DEACETYLASE HDAC1-RELATED"/>
    <property type="match status" value="1"/>
</dbReference>
<dbReference type="eggNOG" id="KOG1343">
    <property type="taxonomic scope" value="Eukaryota"/>
</dbReference>
<dbReference type="OMA" id="AQRWRCK"/>
<accession>F0Z9M5</accession>
<dbReference type="FunCoup" id="F0Z9M5">
    <property type="interactions" value="477"/>
</dbReference>
<gene>
    <name evidence="12" type="ORF">DICPUDRAFT_147871</name>
</gene>
<feature type="region of interest" description="Disordered" evidence="10">
    <location>
        <begin position="128"/>
        <end position="158"/>
    </location>
</feature>
<dbReference type="EC" id="3.5.1.98" evidence="3"/>
<dbReference type="Proteomes" id="UP000001064">
    <property type="component" value="Unassembled WGS sequence"/>
</dbReference>
<dbReference type="Pfam" id="PF00850">
    <property type="entry name" value="Hist_deacetyl"/>
    <property type="match status" value="1"/>
</dbReference>
<keyword evidence="5" id="KW-0378">Hydrolase</keyword>
<comment type="similarity">
    <text evidence="2">Belongs to the histone deacetylase family. HD type 2 subfamily.</text>
</comment>
<evidence type="ECO:0000313" key="12">
    <source>
        <dbReference type="EMBL" id="EGC39350.1"/>
    </source>
</evidence>
<evidence type="ECO:0000256" key="4">
    <source>
        <dbReference type="ARBA" id="ARBA00022491"/>
    </source>
</evidence>
<evidence type="ECO:0000256" key="2">
    <source>
        <dbReference type="ARBA" id="ARBA00007738"/>
    </source>
</evidence>
<dbReference type="CDD" id="cd11599">
    <property type="entry name" value="HDAC_classII_2"/>
    <property type="match status" value="1"/>
</dbReference>
<dbReference type="RefSeq" id="XP_003284138.1">
    <property type="nucleotide sequence ID" value="XM_003284090.1"/>
</dbReference>
<keyword evidence="8" id="KW-0804">Transcription</keyword>
<keyword evidence="4" id="KW-0678">Repressor</keyword>
<dbReference type="InterPro" id="IPR000286">
    <property type="entry name" value="HDACs"/>
</dbReference>
<feature type="compositionally biased region" description="Low complexity" evidence="10">
    <location>
        <begin position="289"/>
        <end position="300"/>
    </location>
</feature>
<organism evidence="12 13">
    <name type="scientific">Dictyostelium purpureum</name>
    <name type="common">Slime mold</name>
    <dbReference type="NCBI Taxonomy" id="5786"/>
    <lineage>
        <taxon>Eukaryota</taxon>
        <taxon>Amoebozoa</taxon>
        <taxon>Evosea</taxon>
        <taxon>Eumycetozoa</taxon>
        <taxon>Dictyostelia</taxon>
        <taxon>Dictyosteliales</taxon>
        <taxon>Dictyosteliaceae</taxon>
        <taxon>Dictyostelium</taxon>
    </lineage>
</organism>
<keyword evidence="7" id="KW-0805">Transcription regulation</keyword>
<evidence type="ECO:0000259" key="11">
    <source>
        <dbReference type="Pfam" id="PF00850"/>
    </source>
</evidence>
<dbReference type="GO" id="GO:0000118">
    <property type="term" value="C:histone deacetylase complex"/>
    <property type="evidence" value="ECO:0000318"/>
    <property type="project" value="GO_Central"/>
</dbReference>
<dbReference type="SUPFAM" id="SSF52768">
    <property type="entry name" value="Arginase/deacetylase"/>
    <property type="match status" value="1"/>
</dbReference>
<dbReference type="InParanoid" id="F0Z9M5"/>
<name>F0Z9M5_DICPU</name>
<dbReference type="Gene3D" id="3.40.800.20">
    <property type="entry name" value="Histone deacetylase domain"/>
    <property type="match status" value="1"/>
</dbReference>
<feature type="compositionally biased region" description="Polar residues" evidence="10">
    <location>
        <begin position="424"/>
        <end position="439"/>
    </location>
</feature>
<reference evidence="13" key="1">
    <citation type="journal article" date="2011" name="Genome Biol.">
        <title>Comparative genomics of the social amoebae Dictyostelium discoideum and Dictyostelium purpureum.</title>
        <authorList>
            <consortium name="US DOE Joint Genome Institute (JGI-PGF)"/>
            <person name="Sucgang R."/>
            <person name="Kuo A."/>
            <person name="Tian X."/>
            <person name="Salerno W."/>
            <person name="Parikh A."/>
            <person name="Feasley C.L."/>
            <person name="Dalin E."/>
            <person name="Tu H."/>
            <person name="Huang E."/>
            <person name="Barry K."/>
            <person name="Lindquist E."/>
            <person name="Shapiro H."/>
            <person name="Bruce D."/>
            <person name="Schmutz J."/>
            <person name="Salamov A."/>
            <person name="Fey P."/>
            <person name="Gaudet P."/>
            <person name="Anjard C."/>
            <person name="Babu M.M."/>
            <person name="Basu S."/>
            <person name="Bushmanova Y."/>
            <person name="van der Wel H."/>
            <person name="Katoh-Kurasawa M."/>
            <person name="Dinh C."/>
            <person name="Coutinho P.M."/>
            <person name="Saito T."/>
            <person name="Elias M."/>
            <person name="Schaap P."/>
            <person name="Kay R.R."/>
            <person name="Henrissat B."/>
            <person name="Eichinger L."/>
            <person name="Rivero F."/>
            <person name="Putnam N.H."/>
            <person name="West C.M."/>
            <person name="Loomis W.F."/>
            <person name="Chisholm R.L."/>
            <person name="Shaulsky G."/>
            <person name="Strassmann J.E."/>
            <person name="Queller D.C."/>
            <person name="Kuspa A."/>
            <person name="Grigoriev I.V."/>
        </authorList>
    </citation>
    <scope>NUCLEOTIDE SEQUENCE [LARGE SCALE GENOMIC DNA]</scope>
    <source>
        <strain evidence="13">QSDP1</strain>
    </source>
</reference>
<keyword evidence="13" id="KW-1185">Reference proteome</keyword>
<feature type="compositionally biased region" description="Low complexity" evidence="10">
    <location>
        <begin position="128"/>
        <end position="144"/>
    </location>
</feature>
<feature type="compositionally biased region" description="Low complexity" evidence="10">
    <location>
        <begin position="364"/>
        <end position="387"/>
    </location>
</feature>
<dbReference type="STRING" id="5786.F0Z9M5"/>
<evidence type="ECO:0000313" key="13">
    <source>
        <dbReference type="Proteomes" id="UP000001064"/>
    </source>
</evidence>
<dbReference type="GO" id="GO:0005737">
    <property type="term" value="C:cytoplasm"/>
    <property type="evidence" value="ECO:0000318"/>
    <property type="project" value="GO_Central"/>
</dbReference>
<comment type="subcellular location">
    <subcellularLocation>
        <location evidence="1">Nucleus</location>
    </subcellularLocation>
</comment>
<dbReference type="GO" id="GO:0004407">
    <property type="term" value="F:histone deacetylase activity"/>
    <property type="evidence" value="ECO:0000318"/>
    <property type="project" value="GO_Central"/>
</dbReference>
<feature type="region of interest" description="Disordered" evidence="10">
    <location>
        <begin position="837"/>
        <end position="866"/>
    </location>
</feature>
<feature type="compositionally biased region" description="Low complexity" evidence="10">
    <location>
        <begin position="471"/>
        <end position="493"/>
    </location>
</feature>